<sequence length="63" mass="7221">MIGKAKMSMKAALTFACLNMKKLAKLLDKSEDNGGKFSQFTILFEKLIYLRINIKKVSINLFY</sequence>
<evidence type="ECO:0000313" key="1">
    <source>
        <dbReference type="EMBL" id="EEU11814.1"/>
    </source>
</evidence>
<accession>C7HWN2</accession>
<protein>
    <recommendedName>
        <fullName evidence="3">Transposase DDE domain-containing protein</fullName>
    </recommendedName>
</protein>
<dbReference type="HOGENOM" id="CLU_2875867_0_0_9"/>
<evidence type="ECO:0008006" key="3">
    <source>
        <dbReference type="Google" id="ProtNLM"/>
    </source>
</evidence>
<reference evidence="1 2" key="1">
    <citation type="submission" date="2009-08" db="EMBL/GenBank/DDBJ databases">
        <authorList>
            <person name="Muzny D."/>
            <person name="Qin X."/>
            <person name="Deng J."/>
            <person name="Jiang H."/>
            <person name="Liu Y."/>
            <person name="Qu J."/>
            <person name="Song X.-Z."/>
            <person name="Zhang L."/>
            <person name="Thornton R."/>
            <person name="Coyle M."/>
            <person name="Francisco L."/>
            <person name="Jackson L."/>
            <person name="Javaid M."/>
            <person name="Korchina V."/>
            <person name="Kovar C."/>
            <person name="Mata R."/>
            <person name="Mathew T."/>
            <person name="Ngo R."/>
            <person name="Nguyen L."/>
            <person name="Nguyen N."/>
            <person name="Okwuonu G."/>
            <person name="Ongeri F."/>
            <person name="Pham C."/>
            <person name="Simmons D."/>
            <person name="Wilczek-Boney K."/>
            <person name="Hale W."/>
            <person name="Jakkamsetti A."/>
            <person name="Pham P."/>
            <person name="Ruth R."/>
            <person name="San Lucas F."/>
            <person name="Warren J."/>
            <person name="Zhang J."/>
            <person name="Zhao Z."/>
            <person name="Zhou C."/>
            <person name="Zhu D."/>
            <person name="Lee S."/>
            <person name="Bess C."/>
            <person name="Blankenburg K."/>
            <person name="Forbes L."/>
            <person name="Fu Q."/>
            <person name="Gubbala S."/>
            <person name="Hirani K."/>
            <person name="Jayaseelan J.C."/>
            <person name="Lara F."/>
            <person name="Munidasa M."/>
            <person name="Palculict T."/>
            <person name="Patil S."/>
            <person name="Pu L.-L."/>
            <person name="Saada N."/>
            <person name="Tang L."/>
            <person name="Weissenberger G."/>
            <person name="Zhu Y."/>
            <person name="Hemphill L."/>
            <person name="Shang Y."/>
            <person name="Youmans B."/>
            <person name="Ayvaz T."/>
            <person name="Ross M."/>
            <person name="Santibanez J."/>
            <person name="Aqrawi P."/>
            <person name="Gross S."/>
            <person name="Joshi V."/>
            <person name="Fowler G."/>
            <person name="Nazareth L."/>
            <person name="Reid J."/>
            <person name="Worley K."/>
            <person name="Petrosino J."/>
            <person name="Highlander S."/>
            <person name="Gibbs R."/>
            <person name="Gibbs R."/>
        </authorList>
    </citation>
    <scope>NUCLEOTIDE SEQUENCE [LARGE SCALE GENOMIC DNA]</scope>
    <source>
        <strain evidence="1 2">ATCC 51170</strain>
    </source>
</reference>
<gene>
    <name evidence="1" type="ORF">HMPREF0078_1683</name>
</gene>
<proteinExistence type="predicted"/>
<name>C7HWN2_9FIRM</name>
<evidence type="ECO:0000313" key="2">
    <source>
        <dbReference type="Proteomes" id="UP000003821"/>
    </source>
</evidence>
<dbReference type="EMBL" id="ACXU01000024">
    <property type="protein sequence ID" value="EEU11814.1"/>
    <property type="molecule type" value="Genomic_DNA"/>
</dbReference>
<organism evidence="1 2">
    <name type="scientific">Anaerococcus vaginalis ATCC 51170</name>
    <dbReference type="NCBI Taxonomy" id="655811"/>
    <lineage>
        <taxon>Bacteria</taxon>
        <taxon>Bacillati</taxon>
        <taxon>Bacillota</taxon>
        <taxon>Tissierellia</taxon>
        <taxon>Tissierellales</taxon>
        <taxon>Peptoniphilaceae</taxon>
        <taxon>Anaerococcus</taxon>
    </lineage>
</organism>
<comment type="caution">
    <text evidence="1">The sequence shown here is derived from an EMBL/GenBank/DDBJ whole genome shotgun (WGS) entry which is preliminary data.</text>
</comment>
<dbReference type="Proteomes" id="UP000003821">
    <property type="component" value="Unassembled WGS sequence"/>
</dbReference>
<keyword evidence="2" id="KW-1185">Reference proteome</keyword>
<dbReference type="AlphaFoldDB" id="C7HWN2"/>